<protein>
    <submittedName>
        <fullName evidence="2">Uncharacterized protein</fullName>
    </submittedName>
</protein>
<accession>A0A1B6GY66</accession>
<feature type="region of interest" description="Disordered" evidence="1">
    <location>
        <begin position="1"/>
        <end position="26"/>
    </location>
</feature>
<evidence type="ECO:0000256" key="1">
    <source>
        <dbReference type="SAM" id="MobiDB-lite"/>
    </source>
</evidence>
<gene>
    <name evidence="2" type="ORF">g.1847</name>
</gene>
<dbReference type="AlphaFoldDB" id="A0A1B6GY66"/>
<proteinExistence type="predicted"/>
<dbReference type="EMBL" id="GECZ01002408">
    <property type="protein sequence ID" value="JAS67361.1"/>
    <property type="molecule type" value="Transcribed_RNA"/>
</dbReference>
<reference evidence="2" key="1">
    <citation type="submission" date="2015-11" db="EMBL/GenBank/DDBJ databases">
        <title>De novo transcriptome assembly of four potential Pierce s Disease insect vectors from Arizona vineyards.</title>
        <authorList>
            <person name="Tassone E.E."/>
        </authorList>
    </citation>
    <scope>NUCLEOTIDE SEQUENCE</scope>
</reference>
<feature type="non-terminal residue" evidence="2">
    <location>
        <position position="101"/>
    </location>
</feature>
<evidence type="ECO:0000313" key="2">
    <source>
        <dbReference type="EMBL" id="JAS67361.1"/>
    </source>
</evidence>
<sequence>MEFQDLSDLSPVQNGSARKRKRLGRMSEVKKKLNLTSHEMGNDCQCSLKCFDTIPAESRKAILKEFNTMASVDIQNSYLCGLIAVLPVARRRPRNVEGARQ</sequence>
<organism evidence="2">
    <name type="scientific">Cuerna arida</name>
    <dbReference type="NCBI Taxonomy" id="1464854"/>
    <lineage>
        <taxon>Eukaryota</taxon>
        <taxon>Metazoa</taxon>
        <taxon>Ecdysozoa</taxon>
        <taxon>Arthropoda</taxon>
        <taxon>Hexapoda</taxon>
        <taxon>Insecta</taxon>
        <taxon>Pterygota</taxon>
        <taxon>Neoptera</taxon>
        <taxon>Paraneoptera</taxon>
        <taxon>Hemiptera</taxon>
        <taxon>Auchenorrhyncha</taxon>
        <taxon>Membracoidea</taxon>
        <taxon>Cicadellidae</taxon>
        <taxon>Cicadellinae</taxon>
        <taxon>Proconiini</taxon>
        <taxon>Cuerna</taxon>
    </lineage>
</organism>
<name>A0A1B6GY66_9HEMI</name>